<feature type="transmembrane region" description="Helical" evidence="2">
    <location>
        <begin position="54"/>
        <end position="83"/>
    </location>
</feature>
<evidence type="ECO:0000313" key="5">
    <source>
        <dbReference type="Proteomes" id="UP000232133"/>
    </source>
</evidence>
<evidence type="ECO:0000256" key="2">
    <source>
        <dbReference type="SAM" id="Phobius"/>
    </source>
</evidence>
<dbReference type="GeneID" id="35118597"/>
<dbReference type="EMBL" id="CP017803">
    <property type="protein sequence ID" value="ATZ59717.1"/>
    <property type="molecule type" value="Genomic_DNA"/>
</dbReference>
<keyword evidence="2" id="KW-1133">Transmembrane helix</keyword>
<evidence type="ECO:0000313" key="4">
    <source>
        <dbReference type="EMBL" id="ATZ59717.1"/>
    </source>
</evidence>
<sequence>MICNNCGCELADNATFCSKCGKKIKNKNIYIALVLTFILTGLGSIYAGNTKKGLALLILRVLFAALAFFSNIFGILSVLVWVYGFYEVYNDVQIANRNSSPNLINDFKNKNRHSKIIAILIICAILILTLNSLISFSSTDSYSPGDSDTSNYVSYSYESPSSHYRGVDTSPDTLAKNDPDSYYDYYEYGDNPDVDDYLESEGYD</sequence>
<keyword evidence="2" id="KW-0812">Transmembrane</keyword>
<evidence type="ECO:0000256" key="1">
    <source>
        <dbReference type="SAM" id="MobiDB-lite"/>
    </source>
</evidence>
<dbReference type="AlphaFoldDB" id="A0A2H4U6H2"/>
<gene>
    <name evidence="4" type="ORF">BK798_04425</name>
</gene>
<feature type="region of interest" description="Disordered" evidence="1">
    <location>
        <begin position="185"/>
        <end position="204"/>
    </location>
</feature>
<dbReference type="InterPro" id="IPR026870">
    <property type="entry name" value="Zinc_ribbon_dom"/>
</dbReference>
<dbReference type="Proteomes" id="UP000232133">
    <property type="component" value="Chromosome"/>
</dbReference>
<feature type="compositionally biased region" description="Acidic residues" evidence="1">
    <location>
        <begin position="190"/>
        <end position="204"/>
    </location>
</feature>
<protein>
    <submittedName>
        <fullName evidence="4">Zinc ribbon domain-containing protein</fullName>
    </submittedName>
</protein>
<accession>A0A2H4U6H2</accession>
<keyword evidence="2" id="KW-0472">Membrane</keyword>
<dbReference type="RefSeq" id="WP_100815473.1">
    <property type="nucleotide sequence ID" value="NZ_CP017803.1"/>
</dbReference>
<name>A0A2H4U6H2_METSM</name>
<reference evidence="4 5" key="1">
    <citation type="submission" date="2016-10" db="EMBL/GenBank/DDBJ databases">
        <authorList>
            <person name="Varghese N."/>
        </authorList>
    </citation>
    <scope>NUCLEOTIDE SEQUENCE [LARGE SCALE GENOMIC DNA]</scope>
    <source>
        <strain evidence="4 5">KB11</strain>
    </source>
</reference>
<feature type="domain" description="Zinc-ribbon" evidence="3">
    <location>
        <begin position="3"/>
        <end position="23"/>
    </location>
</feature>
<organism evidence="4 5">
    <name type="scientific">Methanobrevibacter smithii</name>
    <dbReference type="NCBI Taxonomy" id="2173"/>
    <lineage>
        <taxon>Archaea</taxon>
        <taxon>Methanobacteriati</taxon>
        <taxon>Methanobacteriota</taxon>
        <taxon>Methanomada group</taxon>
        <taxon>Methanobacteria</taxon>
        <taxon>Methanobacteriales</taxon>
        <taxon>Methanobacteriaceae</taxon>
        <taxon>Methanobrevibacter</taxon>
    </lineage>
</organism>
<feature type="transmembrane region" description="Helical" evidence="2">
    <location>
        <begin position="116"/>
        <end position="134"/>
    </location>
</feature>
<evidence type="ECO:0000259" key="3">
    <source>
        <dbReference type="Pfam" id="PF13240"/>
    </source>
</evidence>
<dbReference type="Pfam" id="PF13240">
    <property type="entry name" value="Zn_Ribbon_1"/>
    <property type="match status" value="1"/>
</dbReference>
<proteinExistence type="predicted"/>
<feature type="transmembrane region" description="Helical" evidence="2">
    <location>
        <begin position="29"/>
        <end position="48"/>
    </location>
</feature>